<gene>
    <name evidence="2" type="ORF">L2X98_28230</name>
</gene>
<feature type="region of interest" description="Disordered" evidence="1">
    <location>
        <begin position="190"/>
        <end position="230"/>
    </location>
</feature>
<proteinExistence type="predicted"/>
<reference evidence="2" key="1">
    <citation type="submission" date="2022-01" db="EMBL/GenBank/DDBJ databases">
        <title>Microbacterium eymi and Microbacterium rhizovicinus sp. nov., isolated from the rhizospheric soil of Elymus tsukushiensis, a plant native to the Dokdo Islands, Republic of Korea.</title>
        <authorList>
            <person name="Hwang Y.J."/>
        </authorList>
    </citation>
    <scope>NUCLEOTIDE SEQUENCE</scope>
    <source>
        <strain evidence="2">KUDC0405</strain>
    </source>
</reference>
<dbReference type="Proteomes" id="UP001054811">
    <property type="component" value="Chromosome"/>
</dbReference>
<sequence length="230" mass="24424">MSRPACSAGRRCASRSRWTASTRTATRCKLVGIASAPGKGRIDDVGADYIDYQAIGDGGVDSFTYRVRDRLGKEGLATIRVGIAPAAAENQPPYAIKDTVVMRPGRSVAVPVLTNDSDPEGDRVGLVADGLILPDVPGLSAEVLGDRVVVTAPDEPVETSLQYTIQDTNGATAVGVLQISVRTDVPLRPVARDDRVQARGHQGRFGHAQRPRQRRGPRRHDRGAGRVGGG</sequence>
<organism evidence="2 3">
    <name type="scientific">Microbacterium elymi</name>
    <dbReference type="NCBI Taxonomy" id="2909587"/>
    <lineage>
        <taxon>Bacteria</taxon>
        <taxon>Bacillati</taxon>
        <taxon>Actinomycetota</taxon>
        <taxon>Actinomycetes</taxon>
        <taxon>Micrococcales</taxon>
        <taxon>Microbacteriaceae</taxon>
        <taxon>Microbacterium</taxon>
    </lineage>
</organism>
<accession>A0ABY5NND3</accession>
<dbReference type="EMBL" id="CP091139">
    <property type="protein sequence ID" value="UUT36629.1"/>
    <property type="molecule type" value="Genomic_DNA"/>
</dbReference>
<evidence type="ECO:0000313" key="3">
    <source>
        <dbReference type="Proteomes" id="UP001054811"/>
    </source>
</evidence>
<evidence type="ECO:0000256" key="1">
    <source>
        <dbReference type="SAM" id="MobiDB-lite"/>
    </source>
</evidence>
<dbReference type="Pfam" id="PF17963">
    <property type="entry name" value="Big_9"/>
    <property type="match status" value="1"/>
</dbReference>
<feature type="compositionally biased region" description="Basic residues" evidence="1">
    <location>
        <begin position="201"/>
        <end position="221"/>
    </location>
</feature>
<protein>
    <submittedName>
        <fullName evidence="2">Ig-like domain-containing protein</fullName>
    </submittedName>
</protein>
<name>A0ABY5NND3_9MICO</name>
<evidence type="ECO:0000313" key="2">
    <source>
        <dbReference type="EMBL" id="UUT36629.1"/>
    </source>
</evidence>
<keyword evidence="3" id="KW-1185">Reference proteome</keyword>